<evidence type="ECO:0000313" key="1">
    <source>
        <dbReference type="EMBL" id="MCI44963.1"/>
    </source>
</evidence>
<evidence type="ECO:0000313" key="2">
    <source>
        <dbReference type="Proteomes" id="UP000265520"/>
    </source>
</evidence>
<keyword evidence="2" id="KW-1185">Reference proteome</keyword>
<dbReference type="Proteomes" id="UP000265520">
    <property type="component" value="Unassembled WGS sequence"/>
</dbReference>
<dbReference type="InterPro" id="IPR052343">
    <property type="entry name" value="Retrotransposon-Effector_Assoc"/>
</dbReference>
<dbReference type="PANTHER" id="PTHR46890:SF23">
    <property type="entry name" value="OS12G0211100 PROTEIN"/>
    <property type="match status" value="1"/>
</dbReference>
<name>A0A392S7R1_9FABA</name>
<comment type="caution">
    <text evidence="1">The sequence shown here is derived from an EMBL/GenBank/DDBJ whole genome shotgun (WGS) entry which is preliminary data.</text>
</comment>
<protein>
    <submittedName>
        <fullName evidence="1">CNGC5-like protein</fullName>
    </submittedName>
</protein>
<organism evidence="1 2">
    <name type="scientific">Trifolium medium</name>
    <dbReference type="NCBI Taxonomy" id="97028"/>
    <lineage>
        <taxon>Eukaryota</taxon>
        <taxon>Viridiplantae</taxon>
        <taxon>Streptophyta</taxon>
        <taxon>Embryophyta</taxon>
        <taxon>Tracheophyta</taxon>
        <taxon>Spermatophyta</taxon>
        <taxon>Magnoliopsida</taxon>
        <taxon>eudicotyledons</taxon>
        <taxon>Gunneridae</taxon>
        <taxon>Pentapetalae</taxon>
        <taxon>rosids</taxon>
        <taxon>fabids</taxon>
        <taxon>Fabales</taxon>
        <taxon>Fabaceae</taxon>
        <taxon>Papilionoideae</taxon>
        <taxon>50 kb inversion clade</taxon>
        <taxon>NPAAA clade</taxon>
        <taxon>Hologalegina</taxon>
        <taxon>IRL clade</taxon>
        <taxon>Trifolieae</taxon>
        <taxon>Trifolium</taxon>
    </lineage>
</organism>
<proteinExistence type="predicted"/>
<reference evidence="1 2" key="1">
    <citation type="journal article" date="2018" name="Front. Plant Sci.">
        <title>Red Clover (Trifolium pratense) and Zigzag Clover (T. medium) - A Picture of Genomic Similarities and Differences.</title>
        <authorList>
            <person name="Dluhosova J."/>
            <person name="Istvanek J."/>
            <person name="Nedelnik J."/>
            <person name="Repkova J."/>
        </authorList>
    </citation>
    <scope>NUCLEOTIDE SEQUENCE [LARGE SCALE GENOMIC DNA]</scope>
    <source>
        <strain evidence="2">cv. 10/8</strain>
        <tissue evidence="1">Leaf</tissue>
    </source>
</reference>
<accession>A0A392S7R1</accession>
<sequence>MTVIVRDYFSNLFQKQASSRESVLSALSSSVTNEDNNKLTTPFTMEEFKEAVFSMQDDKCPGPDGFNPGFYKKFWDICGHEIYKCISWISWIMLCVETV</sequence>
<dbReference type="PANTHER" id="PTHR46890">
    <property type="entry name" value="NON-LTR RETROLELEMENT REVERSE TRANSCRIPTASE-LIKE PROTEIN-RELATED"/>
    <property type="match status" value="1"/>
</dbReference>
<dbReference type="EMBL" id="LXQA010337658">
    <property type="protein sequence ID" value="MCI44963.1"/>
    <property type="molecule type" value="Genomic_DNA"/>
</dbReference>
<dbReference type="AlphaFoldDB" id="A0A392S7R1"/>
<feature type="non-terminal residue" evidence="1">
    <location>
        <position position="99"/>
    </location>
</feature>